<evidence type="ECO:0000313" key="3">
    <source>
        <dbReference type="Proteomes" id="UP001085076"/>
    </source>
</evidence>
<keyword evidence="1" id="KW-0472">Membrane</keyword>
<feature type="transmembrane region" description="Helical" evidence="1">
    <location>
        <begin position="475"/>
        <end position="502"/>
    </location>
</feature>
<keyword evidence="1" id="KW-1133">Transmembrane helix</keyword>
<dbReference type="PANTHER" id="PTHR31170:SF25">
    <property type="entry name" value="BNAA09G04570D PROTEIN"/>
    <property type="match status" value="1"/>
</dbReference>
<keyword evidence="1" id="KW-0812">Transmembrane</keyword>
<evidence type="ECO:0000313" key="2">
    <source>
        <dbReference type="EMBL" id="KAJ0982414.1"/>
    </source>
</evidence>
<dbReference type="PANTHER" id="PTHR31170">
    <property type="entry name" value="BNAC04G53230D PROTEIN"/>
    <property type="match status" value="1"/>
</dbReference>
<organism evidence="2 3">
    <name type="scientific">Dioscorea zingiberensis</name>
    <dbReference type="NCBI Taxonomy" id="325984"/>
    <lineage>
        <taxon>Eukaryota</taxon>
        <taxon>Viridiplantae</taxon>
        <taxon>Streptophyta</taxon>
        <taxon>Embryophyta</taxon>
        <taxon>Tracheophyta</taxon>
        <taxon>Spermatophyta</taxon>
        <taxon>Magnoliopsida</taxon>
        <taxon>Liliopsida</taxon>
        <taxon>Dioscoreales</taxon>
        <taxon>Dioscoreaceae</taxon>
        <taxon>Dioscorea</taxon>
    </lineage>
</organism>
<comment type="caution">
    <text evidence="2">The sequence shown here is derived from an EMBL/GenBank/DDBJ whole genome shotgun (WGS) entry which is preliminary data.</text>
</comment>
<dbReference type="Pfam" id="PF03140">
    <property type="entry name" value="DUF247"/>
    <property type="match status" value="1"/>
</dbReference>
<dbReference type="EMBL" id="JAGGNH010000002">
    <property type="protein sequence ID" value="KAJ0982414.1"/>
    <property type="molecule type" value="Genomic_DNA"/>
</dbReference>
<dbReference type="AlphaFoldDB" id="A0A9D5HMS3"/>
<sequence>MEGMHPMTAASTQDAAESVIQEEHHTNGIVDDDHQWIKKLTTELNQRRQRAEGPWRCSIFKVPEDIRQLDPKVFEPELVTIGPYHHASSSKDTPMLALQDHKWHCVRRLLSRRTKSRRTATDLFGKCLLAMKEIDVHVRSCYSEDLDHLSPHDLALIMLLDACFIIHLLLKFNEDSDLTQMLVLDKEADDKQEEEDMAGEEDMVVLDAGGEKQIDVRLAGMLRIWMIVLYDLVKLENQIPFAIVRTLFNMLKTPRDDRINLVEIAHRLLCHTYPSKTKDFTATALPEGHQVHHLLHLFHSTLIPSDECLEANAWKAGMELEWIPGATELQLAGVKFRKKEKNLTSFLDVSFINGTIEIPQVCVDDNTNTLFRNLIAFEQCYPHTQDYISTYAMFMDYIINTAKDIELLGLNGIITNQLGTDDAVADLFNRLDKRIRHDPSKFYLWGSISHAKNYYDSKWHQHRARLMRDYFNNPWAILSLVAAIILLILTMQQSFFSAYSYFSPP</sequence>
<proteinExistence type="predicted"/>
<reference evidence="2" key="1">
    <citation type="submission" date="2021-03" db="EMBL/GenBank/DDBJ databases">
        <authorList>
            <person name="Li Z."/>
            <person name="Yang C."/>
        </authorList>
    </citation>
    <scope>NUCLEOTIDE SEQUENCE</scope>
    <source>
        <strain evidence="2">Dzin_1.0</strain>
        <tissue evidence="2">Leaf</tissue>
    </source>
</reference>
<accession>A0A9D5HMS3</accession>
<dbReference type="Proteomes" id="UP001085076">
    <property type="component" value="Miscellaneous, Linkage group lg02"/>
</dbReference>
<gene>
    <name evidence="2" type="ORF">J5N97_010669</name>
</gene>
<reference evidence="2" key="2">
    <citation type="journal article" date="2022" name="Hortic Res">
        <title>The genome of Dioscorea zingiberensis sheds light on the biosynthesis, origin and evolution of the medicinally important diosgenin saponins.</title>
        <authorList>
            <person name="Li Y."/>
            <person name="Tan C."/>
            <person name="Li Z."/>
            <person name="Guo J."/>
            <person name="Li S."/>
            <person name="Chen X."/>
            <person name="Wang C."/>
            <person name="Dai X."/>
            <person name="Yang H."/>
            <person name="Song W."/>
            <person name="Hou L."/>
            <person name="Xu J."/>
            <person name="Tong Z."/>
            <person name="Xu A."/>
            <person name="Yuan X."/>
            <person name="Wang W."/>
            <person name="Yang Q."/>
            <person name="Chen L."/>
            <person name="Sun Z."/>
            <person name="Wang K."/>
            <person name="Pan B."/>
            <person name="Chen J."/>
            <person name="Bao Y."/>
            <person name="Liu F."/>
            <person name="Qi X."/>
            <person name="Gang D.R."/>
            <person name="Wen J."/>
            <person name="Li J."/>
        </authorList>
    </citation>
    <scope>NUCLEOTIDE SEQUENCE</scope>
    <source>
        <strain evidence="2">Dzin_1.0</strain>
    </source>
</reference>
<dbReference type="InterPro" id="IPR004158">
    <property type="entry name" value="DUF247_pln"/>
</dbReference>
<dbReference type="OrthoDB" id="591587at2759"/>
<protein>
    <submittedName>
        <fullName evidence="2">Uncharacterized protein</fullName>
    </submittedName>
</protein>
<evidence type="ECO:0000256" key="1">
    <source>
        <dbReference type="SAM" id="Phobius"/>
    </source>
</evidence>
<keyword evidence="3" id="KW-1185">Reference proteome</keyword>
<name>A0A9D5HMS3_9LILI</name>